<evidence type="ECO:0000313" key="3">
    <source>
        <dbReference type="Proteomes" id="UP000216188"/>
    </source>
</evidence>
<gene>
    <name evidence="2" type="ORF">CEV34_3858</name>
</gene>
<proteinExistence type="predicted"/>
<dbReference type="AlphaFoldDB" id="A0A256G7N2"/>
<comment type="caution">
    <text evidence="2">The sequence shown here is derived from an EMBL/GenBank/DDBJ whole genome shotgun (WGS) entry which is preliminary data.</text>
</comment>
<keyword evidence="3" id="KW-1185">Reference proteome</keyword>
<dbReference type="EMBL" id="NNRM01000041">
    <property type="protein sequence ID" value="OYR23113.1"/>
    <property type="molecule type" value="Genomic_DNA"/>
</dbReference>
<evidence type="ECO:0000256" key="1">
    <source>
        <dbReference type="SAM" id="MobiDB-lite"/>
    </source>
</evidence>
<reference evidence="2 3" key="1">
    <citation type="submission" date="2017-07" db="EMBL/GenBank/DDBJ databases">
        <title>Phylogenetic study on the rhizospheric bacterium Ochrobactrum sp. A44.</title>
        <authorList>
            <person name="Krzyzanowska D.M."/>
            <person name="Ossowicki A."/>
            <person name="Rajewska M."/>
            <person name="Maciag T."/>
            <person name="Kaczynski Z."/>
            <person name="Czerwicka M."/>
            <person name="Jafra S."/>
        </authorList>
    </citation>
    <scope>NUCLEOTIDE SEQUENCE [LARGE SCALE GENOMIC DNA]</scope>
    <source>
        <strain evidence="2 3">CCUG 30717</strain>
    </source>
</reference>
<name>A0A256G7N2_9HYPH</name>
<sequence length="42" mass="4251">MPGPSGLGATGPSVLNFTHPQSGPSRSDSLAISLSYLDHNAI</sequence>
<dbReference type="Proteomes" id="UP000216188">
    <property type="component" value="Unassembled WGS sequence"/>
</dbReference>
<evidence type="ECO:0000313" key="2">
    <source>
        <dbReference type="EMBL" id="OYR23113.1"/>
    </source>
</evidence>
<protein>
    <submittedName>
        <fullName evidence="2">Uncharacterized protein</fullName>
    </submittedName>
</protein>
<feature type="compositionally biased region" description="Polar residues" evidence="1">
    <location>
        <begin position="13"/>
        <end position="28"/>
    </location>
</feature>
<organism evidence="2 3">
    <name type="scientific">Brucella pseudogrignonensis</name>
    <dbReference type="NCBI Taxonomy" id="419475"/>
    <lineage>
        <taxon>Bacteria</taxon>
        <taxon>Pseudomonadati</taxon>
        <taxon>Pseudomonadota</taxon>
        <taxon>Alphaproteobacteria</taxon>
        <taxon>Hyphomicrobiales</taxon>
        <taxon>Brucellaceae</taxon>
        <taxon>Brucella/Ochrobactrum group</taxon>
        <taxon>Brucella</taxon>
    </lineage>
</organism>
<accession>A0A256G7N2</accession>
<feature type="region of interest" description="Disordered" evidence="1">
    <location>
        <begin position="1"/>
        <end position="28"/>
    </location>
</feature>